<dbReference type="GO" id="GO:0004441">
    <property type="term" value="F:inositol-1,4-bisphosphate 1-phosphatase activity"/>
    <property type="evidence" value="ECO:0007669"/>
    <property type="project" value="TreeGrafter"/>
</dbReference>
<keyword evidence="2" id="KW-0479">Metal-binding</keyword>
<evidence type="ECO:0000256" key="1">
    <source>
        <dbReference type="ARBA" id="ARBA00009759"/>
    </source>
</evidence>
<dbReference type="Gene3D" id="3.30.540.10">
    <property type="entry name" value="Fructose-1,6-Bisphosphatase, subunit A, domain 1"/>
    <property type="match status" value="1"/>
</dbReference>
<dbReference type="PANTHER" id="PTHR43028:SF3">
    <property type="entry name" value="INOSITOL POLYPHOSPHATE 1-PHOSPHATASE"/>
    <property type="match status" value="1"/>
</dbReference>
<feature type="binding site" evidence="2">
    <location>
        <position position="165"/>
    </location>
    <ligand>
        <name>Mg(2+)</name>
        <dbReference type="ChEBI" id="CHEBI:18420"/>
        <label>1</label>
        <note>catalytic</note>
    </ligand>
</feature>
<dbReference type="InterPro" id="IPR000760">
    <property type="entry name" value="Inositol_monophosphatase-like"/>
</dbReference>
<dbReference type="VEuPathDB" id="VectorBase:MDOA009530"/>
<dbReference type="GO" id="GO:0046872">
    <property type="term" value="F:metal ion binding"/>
    <property type="evidence" value="ECO:0007669"/>
    <property type="project" value="UniProtKB-KW"/>
</dbReference>
<dbReference type="Gene3D" id="4.10.460.10">
    <property type="entry name" value="Inositol Polyphosphate 1-phosphatase, domain 1"/>
    <property type="match status" value="1"/>
</dbReference>
<reference evidence="3" key="1">
    <citation type="submission" date="2020-05" db="UniProtKB">
        <authorList>
            <consortium name="EnsemblMetazoa"/>
        </authorList>
    </citation>
    <scope>IDENTIFICATION</scope>
    <source>
        <strain evidence="3">Aabys</strain>
    </source>
</reference>
<dbReference type="EnsemblMetazoa" id="MDOA009530-RA">
    <property type="protein sequence ID" value="MDOA009530-PA"/>
    <property type="gene ID" value="MDOA009530"/>
</dbReference>
<dbReference type="RefSeq" id="XP_005183103.2">
    <property type="nucleotide sequence ID" value="XM_005183046.4"/>
</dbReference>
<gene>
    <name evidence="3" type="primary">101888480</name>
</gene>
<dbReference type="SUPFAM" id="SSF56655">
    <property type="entry name" value="Carbohydrate phosphatase"/>
    <property type="match status" value="1"/>
</dbReference>
<feature type="binding site" evidence="2">
    <location>
        <position position="164"/>
    </location>
    <ligand>
        <name>Mg(2+)</name>
        <dbReference type="ChEBI" id="CHEBI:18420"/>
        <label>1</label>
        <note>catalytic</note>
    </ligand>
</feature>
<evidence type="ECO:0000313" key="3">
    <source>
        <dbReference type="EnsemblMetazoa" id="MDOA009530-PB"/>
    </source>
</evidence>
<proteinExistence type="inferred from homology"/>
<evidence type="ECO:0008006" key="4">
    <source>
        <dbReference type="Google" id="ProtNLM"/>
    </source>
</evidence>
<dbReference type="OrthoDB" id="9977309at2759"/>
<dbReference type="KEGG" id="mde:101888480"/>
<feature type="binding site" evidence="2">
    <location>
        <position position="162"/>
    </location>
    <ligand>
        <name>Mg(2+)</name>
        <dbReference type="ChEBI" id="CHEBI:18420"/>
        <label>1</label>
        <note>catalytic</note>
    </ligand>
</feature>
<comment type="cofactor">
    <cofactor evidence="2">
        <name>Mg(2+)</name>
        <dbReference type="ChEBI" id="CHEBI:18420"/>
    </cofactor>
</comment>
<dbReference type="PANTHER" id="PTHR43028">
    <property type="entry name" value="3'(2'),5'-BISPHOSPHATE NUCLEOTIDASE 1"/>
    <property type="match status" value="1"/>
</dbReference>
<dbReference type="eggNOG" id="KOG3099">
    <property type="taxonomic scope" value="Eukaryota"/>
</dbReference>
<name>A0A1I8MXV0_MUSDO</name>
<keyword evidence="2" id="KW-0460">Magnesium</keyword>
<evidence type="ECO:0000256" key="2">
    <source>
        <dbReference type="PIRSR" id="PIRSR600760-2"/>
    </source>
</evidence>
<dbReference type="Pfam" id="PF00459">
    <property type="entry name" value="Inositol_P"/>
    <property type="match status" value="1"/>
</dbReference>
<dbReference type="EnsemblMetazoa" id="MDOA009530-RB">
    <property type="protein sequence ID" value="MDOA009530-PB"/>
    <property type="gene ID" value="MDOA009530"/>
</dbReference>
<comment type="similarity">
    <text evidence="1">Belongs to the inositol monophosphatase superfamily.</text>
</comment>
<feature type="binding site" evidence="2">
    <location>
        <position position="308"/>
    </location>
    <ligand>
        <name>Mg(2+)</name>
        <dbReference type="ChEBI" id="CHEBI:18420"/>
        <label>1</label>
        <note>catalytic</note>
    </ligand>
</feature>
<sequence>MTTADNHNLLRSLINAAEKAANIARICRSNQQLLSLLVREKTGDEANARFEHDFKTLADVLIQEAIKHDIGNEFPEMKDNIRGEESPNFTNANGDSVAIVVGPTASETEACLLAILQEEHQEAAKLLAEEVHREVTFDRELSEEIPELPNDVDYSQLGVWIDPIDATAEYISGDTMFTNFPGITSTGLDCVTVLIGVYDIATGIPLIGVICQPFRNKLQENVYTSAMFWGVALPNCQSHCKSLNNSPSDRGRLLGIFSSSERAELLQQMLELGYEFAFSAGAGHKALKVITNEVDAYVLSKGSTFKWDTCAPQAILRSLNGDIIEFQTSIKEGKAIPLKYIQSEEERENAEDTTVDWKCNNHGLIAVRDVKLFDGLLEKLANS</sequence>
<dbReference type="AlphaFoldDB" id="A0A1I8MXV0"/>
<dbReference type="InterPro" id="IPR044897">
    <property type="entry name" value="INPP1_dom_1"/>
</dbReference>
<dbReference type="InterPro" id="IPR050725">
    <property type="entry name" value="CysQ/Inositol_MonoPase"/>
</dbReference>
<organism evidence="3">
    <name type="scientific">Musca domestica</name>
    <name type="common">House fly</name>
    <dbReference type="NCBI Taxonomy" id="7370"/>
    <lineage>
        <taxon>Eukaryota</taxon>
        <taxon>Metazoa</taxon>
        <taxon>Ecdysozoa</taxon>
        <taxon>Arthropoda</taxon>
        <taxon>Hexapoda</taxon>
        <taxon>Insecta</taxon>
        <taxon>Pterygota</taxon>
        <taxon>Neoptera</taxon>
        <taxon>Endopterygota</taxon>
        <taxon>Diptera</taxon>
        <taxon>Brachycera</taxon>
        <taxon>Muscomorpha</taxon>
        <taxon>Muscoidea</taxon>
        <taxon>Muscidae</taxon>
        <taxon>Musca</taxon>
    </lineage>
</organism>
<dbReference type="Gene3D" id="3.40.190.80">
    <property type="match status" value="1"/>
</dbReference>
<dbReference type="VEuPathDB" id="VectorBase:MDOMA2_007658"/>
<accession>A0A1I8MXV0</accession>
<dbReference type="STRING" id="7370.A0A1I8MXV0"/>
<protein>
    <recommendedName>
        <fullName evidence="4">Inositol monophosphatase</fullName>
    </recommendedName>
</protein>
<feature type="binding site" evidence="2">
    <location>
        <position position="84"/>
    </location>
    <ligand>
        <name>Mg(2+)</name>
        <dbReference type="ChEBI" id="CHEBI:18420"/>
        <label>1</label>
        <note>catalytic</note>
    </ligand>
</feature>